<dbReference type="Proteomes" id="UP000036681">
    <property type="component" value="Unplaced"/>
</dbReference>
<organism evidence="1 2">
    <name type="scientific">Ascaris lumbricoides</name>
    <name type="common">Giant roundworm</name>
    <dbReference type="NCBI Taxonomy" id="6252"/>
    <lineage>
        <taxon>Eukaryota</taxon>
        <taxon>Metazoa</taxon>
        <taxon>Ecdysozoa</taxon>
        <taxon>Nematoda</taxon>
        <taxon>Chromadorea</taxon>
        <taxon>Rhabditida</taxon>
        <taxon>Spirurina</taxon>
        <taxon>Ascaridomorpha</taxon>
        <taxon>Ascaridoidea</taxon>
        <taxon>Ascarididae</taxon>
        <taxon>Ascaris</taxon>
    </lineage>
</organism>
<proteinExistence type="predicted"/>
<reference evidence="2" key="1">
    <citation type="submission" date="2017-02" db="UniProtKB">
        <authorList>
            <consortium name="WormBaseParasite"/>
        </authorList>
    </citation>
    <scope>IDENTIFICATION</scope>
</reference>
<name>A0A0M3ITM4_ASCLU</name>
<evidence type="ECO:0000313" key="1">
    <source>
        <dbReference type="Proteomes" id="UP000036681"/>
    </source>
</evidence>
<evidence type="ECO:0000313" key="2">
    <source>
        <dbReference type="WBParaSite" id="ALUE_0002210201-mRNA-1"/>
    </source>
</evidence>
<dbReference type="WBParaSite" id="ALUE_0002210201-mRNA-1">
    <property type="protein sequence ID" value="ALUE_0002210201-mRNA-1"/>
    <property type="gene ID" value="ALUE_0002210201"/>
</dbReference>
<accession>A0A0M3ITM4</accession>
<dbReference type="AlphaFoldDB" id="A0A0M3ITM4"/>
<protein>
    <submittedName>
        <fullName evidence="2">Uncharacterized protein</fullName>
    </submittedName>
</protein>
<sequence length="37" mass="4459">MSIPTNGHIHHRLFKRKYDWHTRIASLIQQFISSLIL</sequence>
<keyword evidence="1" id="KW-1185">Reference proteome</keyword>